<feature type="region of interest" description="Disordered" evidence="5">
    <location>
        <begin position="1"/>
        <end position="20"/>
    </location>
</feature>
<proteinExistence type="predicted"/>
<reference evidence="6 7" key="1">
    <citation type="journal article" date="2014" name="Nature">
        <title>The genome of Eucalyptus grandis.</title>
        <authorList>
            <person name="Myburg A.A."/>
            <person name="Grattapaglia D."/>
            <person name="Tuskan G.A."/>
            <person name="Hellsten U."/>
            <person name="Hayes R.D."/>
            <person name="Grimwood J."/>
            <person name="Jenkins J."/>
            <person name="Lindquist E."/>
            <person name="Tice H."/>
            <person name="Bauer D."/>
            <person name="Goodstein D.M."/>
            <person name="Dubchak I."/>
            <person name="Poliakov A."/>
            <person name="Mizrachi E."/>
            <person name="Kullan A.R."/>
            <person name="Hussey S.G."/>
            <person name="Pinard D."/>
            <person name="van der Merwe K."/>
            <person name="Singh P."/>
            <person name="van Jaarsveld I."/>
            <person name="Silva-Junior O.B."/>
            <person name="Togawa R.C."/>
            <person name="Pappas M.R."/>
            <person name="Faria D.A."/>
            <person name="Sansaloni C.P."/>
            <person name="Petroli C.D."/>
            <person name="Yang X."/>
            <person name="Ranjan P."/>
            <person name="Tschaplinski T.J."/>
            <person name="Ye C.Y."/>
            <person name="Li T."/>
            <person name="Sterck L."/>
            <person name="Vanneste K."/>
            <person name="Murat F."/>
            <person name="Soler M."/>
            <person name="Clemente H.S."/>
            <person name="Saidi N."/>
            <person name="Cassan-Wang H."/>
            <person name="Dunand C."/>
            <person name="Hefer C.A."/>
            <person name="Bornberg-Bauer E."/>
            <person name="Kersting A.R."/>
            <person name="Vining K."/>
            <person name="Amarasinghe V."/>
            <person name="Ranik M."/>
            <person name="Naithani S."/>
            <person name="Elser J."/>
            <person name="Boyd A.E."/>
            <person name="Liston A."/>
            <person name="Spatafora J.W."/>
            <person name="Dharmwardhana P."/>
            <person name="Raja R."/>
            <person name="Sullivan C."/>
            <person name="Romanel E."/>
            <person name="Alves-Ferreira M."/>
            <person name="Kulheim C."/>
            <person name="Foley W."/>
            <person name="Carocha V."/>
            <person name="Paiva J."/>
            <person name="Kudrna D."/>
            <person name="Brommonschenkel S.H."/>
            <person name="Pasquali G."/>
            <person name="Byrne M."/>
            <person name="Rigault P."/>
            <person name="Tibbits J."/>
            <person name="Spokevicius A."/>
            <person name="Jones R.C."/>
            <person name="Steane D.A."/>
            <person name="Vaillancourt R.E."/>
            <person name="Potts B.M."/>
            <person name="Joubert F."/>
            <person name="Barry K."/>
            <person name="Pappas G.J."/>
            <person name="Strauss S.H."/>
            <person name="Jaiswal P."/>
            <person name="Grima-Pettenati J."/>
            <person name="Salse J."/>
            <person name="Van de Peer Y."/>
            <person name="Rokhsar D.S."/>
            <person name="Schmutz J."/>
        </authorList>
    </citation>
    <scope>NUCLEOTIDE SEQUENCE [LARGE SCALE GENOMIC DNA]</scope>
    <source>
        <strain evidence="7">cv. BRASUZ1</strain>
        <tissue evidence="6">Leaf extractions</tissue>
    </source>
</reference>
<dbReference type="GO" id="GO:0046872">
    <property type="term" value="F:metal ion binding"/>
    <property type="evidence" value="ECO:0007669"/>
    <property type="project" value="UniProtKB-KW"/>
</dbReference>
<dbReference type="InterPro" id="IPR042086">
    <property type="entry name" value="MeTrfase_capping"/>
</dbReference>
<evidence type="ECO:0000256" key="3">
    <source>
        <dbReference type="ARBA" id="ARBA00022723"/>
    </source>
</evidence>
<keyword evidence="2" id="KW-0808">Transferase</keyword>
<evidence type="ECO:0000256" key="1">
    <source>
        <dbReference type="ARBA" id="ARBA00022603"/>
    </source>
</evidence>
<protein>
    <submittedName>
        <fullName evidence="6">Uncharacterized protein</fullName>
    </submittedName>
</protein>
<keyword evidence="3" id="KW-0479">Metal-binding</keyword>
<organism evidence="6 7">
    <name type="scientific">Eucalyptus grandis</name>
    <name type="common">Flooded gum</name>
    <dbReference type="NCBI Taxonomy" id="71139"/>
    <lineage>
        <taxon>Eukaryota</taxon>
        <taxon>Viridiplantae</taxon>
        <taxon>Streptophyta</taxon>
        <taxon>Embryophyta</taxon>
        <taxon>Tracheophyta</taxon>
        <taxon>Spermatophyta</taxon>
        <taxon>Magnoliopsida</taxon>
        <taxon>eudicotyledons</taxon>
        <taxon>Gunneridae</taxon>
        <taxon>Pentapetalae</taxon>
        <taxon>rosids</taxon>
        <taxon>malvids</taxon>
        <taxon>Myrtales</taxon>
        <taxon>Myrtaceae</taxon>
        <taxon>Myrtoideae</taxon>
        <taxon>Eucalypteae</taxon>
        <taxon>Eucalyptus</taxon>
    </lineage>
</organism>
<dbReference type="Pfam" id="PF03492">
    <property type="entry name" value="Methyltransf_7"/>
    <property type="match status" value="1"/>
</dbReference>
<evidence type="ECO:0000313" key="6">
    <source>
        <dbReference type="EMBL" id="KAK2632544.1"/>
    </source>
</evidence>
<dbReference type="Proteomes" id="UP000030711">
    <property type="component" value="Unassembled WGS sequence"/>
</dbReference>
<keyword evidence="7" id="KW-1185">Reference proteome</keyword>
<keyword evidence="1" id="KW-0489">Methyltransferase</keyword>
<evidence type="ECO:0000256" key="5">
    <source>
        <dbReference type="SAM" id="MobiDB-lite"/>
    </source>
</evidence>
<dbReference type="AlphaFoldDB" id="A0AAD9TAM2"/>
<name>A0AAD9TAM2_EUCGR</name>
<dbReference type="InterPro" id="IPR029063">
    <property type="entry name" value="SAM-dependent_MTases_sf"/>
</dbReference>
<dbReference type="GO" id="GO:0032259">
    <property type="term" value="P:methylation"/>
    <property type="evidence" value="ECO:0007669"/>
    <property type="project" value="UniProtKB-KW"/>
</dbReference>
<dbReference type="Gene3D" id="1.10.1200.270">
    <property type="entry name" value="Methyltransferase, alpha-helical capping domain"/>
    <property type="match status" value="1"/>
</dbReference>
<comment type="caution">
    <text evidence="6">The sequence shown here is derived from an EMBL/GenBank/DDBJ whole genome shotgun (WGS) entry which is preliminary data.</text>
</comment>
<evidence type="ECO:0000256" key="2">
    <source>
        <dbReference type="ARBA" id="ARBA00022679"/>
    </source>
</evidence>
<dbReference type="SUPFAM" id="SSF53335">
    <property type="entry name" value="S-adenosyl-L-methionine-dependent methyltransferases"/>
    <property type="match status" value="1"/>
</dbReference>
<evidence type="ECO:0000256" key="4">
    <source>
        <dbReference type="ARBA" id="ARBA00022842"/>
    </source>
</evidence>
<accession>A0AAD9TAM2</accession>
<dbReference type="Gene3D" id="3.40.50.150">
    <property type="entry name" value="Vaccinia Virus protein VP39"/>
    <property type="match status" value="1"/>
</dbReference>
<dbReference type="GO" id="GO:0008168">
    <property type="term" value="F:methyltransferase activity"/>
    <property type="evidence" value="ECO:0007669"/>
    <property type="project" value="UniProtKB-KW"/>
</dbReference>
<dbReference type="InterPro" id="IPR005299">
    <property type="entry name" value="MeTrfase_7"/>
</dbReference>
<sequence length="360" mass="40544">MEGPSNAFPMNGGEGPHSYTRNSSAQRIFIDRARKLIQEAVAEHLDIEAFSSSGAFLVADLGCSVGPNTFYAVSNVLQAVEQKCQSLGLDSQILEFQVFFNDHAGNDFNTLFRLLPPVRRYHAAGLPGSFYGRLFLKSCLHFVCSSFTLHWLSGVPKEVQDKSSPAWNKGRIFYPNANKEVIEAYAAQFAKDMEVFLCARAQEVVLGGLMALTFGTRRDGAPHSQFITNRSLDLLESCLVDMVKKGNISEERMDEFNLPMYYASPQEMKEAVERNGHFSIKKMVELFEGSAEAYPLTRKTIASSWRAVLEGLLKEKMQLGEEMLDELFDLFTRKHDESSIFEFVRESSFTFVLLKRSTTN</sequence>
<gene>
    <name evidence="6" type="ORF">EUGRSUZ_L01415</name>
</gene>
<keyword evidence="4" id="KW-0460">Magnesium</keyword>
<evidence type="ECO:0000313" key="7">
    <source>
        <dbReference type="Proteomes" id="UP000030711"/>
    </source>
</evidence>
<dbReference type="PANTHER" id="PTHR31009">
    <property type="entry name" value="S-ADENOSYL-L-METHIONINE:CARBOXYL METHYLTRANSFERASE FAMILY PROTEIN"/>
    <property type="match status" value="1"/>
</dbReference>
<dbReference type="EMBL" id="MU848446">
    <property type="protein sequence ID" value="KAK2632544.1"/>
    <property type="molecule type" value="Genomic_DNA"/>
</dbReference>